<keyword evidence="4 6" id="KW-1133">Transmembrane helix</keyword>
<comment type="subcellular location">
    <subcellularLocation>
        <location evidence="1">Membrane</location>
        <topology evidence="1">Multi-pass membrane protein</topology>
    </subcellularLocation>
</comment>
<accession>A0A328PFQ8</accession>
<evidence type="ECO:0000256" key="4">
    <source>
        <dbReference type="ARBA" id="ARBA00022989"/>
    </source>
</evidence>
<feature type="transmembrane region" description="Helical" evidence="6">
    <location>
        <begin position="147"/>
        <end position="166"/>
    </location>
</feature>
<keyword evidence="3 6" id="KW-0812">Transmembrane</keyword>
<dbReference type="InterPro" id="IPR020846">
    <property type="entry name" value="MFS_dom"/>
</dbReference>
<dbReference type="Pfam" id="PF07690">
    <property type="entry name" value="MFS_1"/>
    <property type="match status" value="1"/>
</dbReference>
<sequence length="311" mass="33778">MPWRFCNITLGLAFSIPYKCPIGLLGIILTWKFIQELKGRQGEIDILGAITAFISLFSLLYFVNVAQTTGLNPQNVIFLILGVLSAMTFLYIETRVSQPMLNLELFNNRTFTLANLGALLNFMSQYVMVFLTPFYMQRILHYPADKIGIVMTSFPLATMIVAPFSGYLSDKIGTRILASLGAGTCALALFLMATLPSHTTQMDIMWRMALFGIGTGIFQSPNNSAVMGSAPRPYLGIASGVLATIRNVGMVLGIATGGAILYAIVPSEILQAYILQGPDALFFLSGLRSAYSVGAILTEMAAIASIQQKNI</sequence>
<dbReference type="PROSITE" id="PS50850">
    <property type="entry name" value="MFS"/>
    <property type="match status" value="1"/>
</dbReference>
<evidence type="ECO:0000256" key="2">
    <source>
        <dbReference type="ARBA" id="ARBA00022448"/>
    </source>
</evidence>
<evidence type="ECO:0000256" key="6">
    <source>
        <dbReference type="SAM" id="Phobius"/>
    </source>
</evidence>
<comment type="caution">
    <text evidence="8">The sequence shown here is derived from an EMBL/GenBank/DDBJ whole genome shotgun (WGS) entry which is preliminary data.</text>
</comment>
<feature type="domain" description="Major facilitator superfamily (MFS) profile" evidence="7">
    <location>
        <begin position="110"/>
        <end position="311"/>
    </location>
</feature>
<keyword evidence="5 6" id="KW-0472">Membrane</keyword>
<evidence type="ECO:0000256" key="5">
    <source>
        <dbReference type="ARBA" id="ARBA00023136"/>
    </source>
</evidence>
<feature type="transmembrane region" description="Helical" evidence="6">
    <location>
        <begin position="112"/>
        <end position="135"/>
    </location>
</feature>
<protein>
    <recommendedName>
        <fullName evidence="7">Major facilitator superfamily (MFS) profile domain-containing protein</fullName>
    </recommendedName>
</protein>
<feature type="transmembrane region" description="Helical" evidence="6">
    <location>
        <begin position="46"/>
        <end position="63"/>
    </location>
</feature>
<dbReference type="GO" id="GO:0022857">
    <property type="term" value="F:transmembrane transporter activity"/>
    <property type="evidence" value="ECO:0007669"/>
    <property type="project" value="InterPro"/>
</dbReference>
<dbReference type="PANTHER" id="PTHR42718:SF9">
    <property type="entry name" value="MAJOR FACILITATOR SUPERFAMILY MULTIDRUG TRANSPORTER MFSC"/>
    <property type="match status" value="1"/>
</dbReference>
<dbReference type="Proteomes" id="UP000249782">
    <property type="component" value="Unassembled WGS sequence"/>
</dbReference>
<reference evidence="8 9" key="1">
    <citation type="submission" date="2018-06" db="EMBL/GenBank/DDBJ databases">
        <title>Draft genome sequence of hyperthermophilic methanogen Methanothermobacter tenebrarum sp. MCM-B 1447.</title>
        <authorList>
            <person name="Pore S.D."/>
            <person name="Dagar S."/>
            <person name="Dhakephalkar P.K."/>
        </authorList>
    </citation>
    <scope>NUCLEOTIDE SEQUENCE [LARGE SCALE GENOMIC DNA]</scope>
    <source>
        <strain evidence="8 9">MCM B 1447</strain>
    </source>
</reference>
<evidence type="ECO:0000256" key="1">
    <source>
        <dbReference type="ARBA" id="ARBA00004141"/>
    </source>
</evidence>
<dbReference type="GO" id="GO:0016020">
    <property type="term" value="C:membrane"/>
    <property type="evidence" value="ECO:0007669"/>
    <property type="project" value="UniProtKB-SubCell"/>
</dbReference>
<evidence type="ECO:0000313" key="8">
    <source>
        <dbReference type="EMBL" id="RAO78456.1"/>
    </source>
</evidence>
<dbReference type="AlphaFoldDB" id="A0A328PFQ8"/>
<dbReference type="CDD" id="cd17321">
    <property type="entry name" value="MFS_MMR_MDR_like"/>
    <property type="match status" value="1"/>
</dbReference>
<gene>
    <name evidence="8" type="ORF">DPC56_07955</name>
</gene>
<name>A0A328PFQ8_9EURY</name>
<feature type="transmembrane region" description="Helical" evidence="6">
    <location>
        <begin position="172"/>
        <end position="192"/>
    </location>
</feature>
<dbReference type="PANTHER" id="PTHR42718">
    <property type="entry name" value="MAJOR FACILITATOR SUPERFAMILY MULTIDRUG TRANSPORTER MFSC"/>
    <property type="match status" value="1"/>
</dbReference>
<feature type="transmembrane region" description="Helical" evidence="6">
    <location>
        <begin position="12"/>
        <end position="34"/>
    </location>
</feature>
<evidence type="ECO:0000256" key="3">
    <source>
        <dbReference type="ARBA" id="ARBA00022692"/>
    </source>
</evidence>
<feature type="transmembrane region" description="Helical" evidence="6">
    <location>
        <begin position="75"/>
        <end position="92"/>
    </location>
</feature>
<evidence type="ECO:0000259" key="7">
    <source>
        <dbReference type="PROSITE" id="PS50850"/>
    </source>
</evidence>
<feature type="transmembrane region" description="Helical" evidence="6">
    <location>
        <begin position="241"/>
        <end position="265"/>
    </location>
</feature>
<dbReference type="Gene3D" id="1.20.1250.20">
    <property type="entry name" value="MFS general substrate transporter like domains"/>
    <property type="match status" value="1"/>
</dbReference>
<dbReference type="SUPFAM" id="SSF103473">
    <property type="entry name" value="MFS general substrate transporter"/>
    <property type="match status" value="1"/>
</dbReference>
<proteinExistence type="predicted"/>
<dbReference type="InterPro" id="IPR036259">
    <property type="entry name" value="MFS_trans_sf"/>
</dbReference>
<evidence type="ECO:0000313" key="9">
    <source>
        <dbReference type="Proteomes" id="UP000249782"/>
    </source>
</evidence>
<dbReference type="InterPro" id="IPR011701">
    <property type="entry name" value="MFS"/>
</dbReference>
<keyword evidence="9" id="KW-1185">Reference proteome</keyword>
<keyword evidence="2" id="KW-0813">Transport</keyword>
<organism evidence="8 9">
    <name type="scientific">Methanothermobacter tenebrarum</name>
    <dbReference type="NCBI Taxonomy" id="680118"/>
    <lineage>
        <taxon>Archaea</taxon>
        <taxon>Methanobacteriati</taxon>
        <taxon>Methanobacteriota</taxon>
        <taxon>Methanomada group</taxon>
        <taxon>Methanobacteria</taxon>
        <taxon>Methanobacteriales</taxon>
        <taxon>Methanobacteriaceae</taxon>
        <taxon>Methanothermobacter</taxon>
    </lineage>
</organism>
<dbReference type="EMBL" id="QLOE01000016">
    <property type="protein sequence ID" value="RAO78456.1"/>
    <property type="molecule type" value="Genomic_DNA"/>
</dbReference>